<accession>A0A0S4QTZ1</accession>
<dbReference type="AlphaFoldDB" id="A0A0S4QTZ1"/>
<feature type="compositionally biased region" description="Basic and acidic residues" evidence="1">
    <location>
        <begin position="45"/>
        <end position="57"/>
    </location>
</feature>
<evidence type="ECO:0000313" key="2">
    <source>
        <dbReference type="EMBL" id="CUU59211.1"/>
    </source>
</evidence>
<gene>
    <name evidence="2" type="ORF">Ga0074812_125102</name>
</gene>
<evidence type="ECO:0000256" key="1">
    <source>
        <dbReference type="SAM" id="MobiDB-lite"/>
    </source>
</evidence>
<name>A0A0S4QTZ1_9ACTN</name>
<organism evidence="2 3">
    <name type="scientific">Parafrankia irregularis</name>
    <dbReference type="NCBI Taxonomy" id="795642"/>
    <lineage>
        <taxon>Bacteria</taxon>
        <taxon>Bacillati</taxon>
        <taxon>Actinomycetota</taxon>
        <taxon>Actinomycetes</taxon>
        <taxon>Frankiales</taxon>
        <taxon>Frankiaceae</taxon>
        <taxon>Parafrankia</taxon>
    </lineage>
</organism>
<dbReference type="Proteomes" id="UP000198802">
    <property type="component" value="Unassembled WGS sequence"/>
</dbReference>
<sequence>MRAGATFTAIHEPYCFGQIPTRAGTTEACWVAARPWWEIPAVRPDDSPSLRRAERAGRSPVPSVLQLSSETVSVPVGIHLFAEVAQPHQQVLGPHPRTLTEAFQHVTDDGRDDVADRCRRRPVRNVNPAVPSAPPTVAAKQNLVESAL</sequence>
<evidence type="ECO:0000313" key="3">
    <source>
        <dbReference type="Proteomes" id="UP000198802"/>
    </source>
</evidence>
<protein>
    <submittedName>
        <fullName evidence="2">Uncharacterized protein</fullName>
    </submittedName>
</protein>
<dbReference type="EMBL" id="FAOZ01000025">
    <property type="protein sequence ID" value="CUU59211.1"/>
    <property type="molecule type" value="Genomic_DNA"/>
</dbReference>
<keyword evidence="3" id="KW-1185">Reference proteome</keyword>
<proteinExistence type="predicted"/>
<feature type="region of interest" description="Disordered" evidence="1">
    <location>
        <begin position="45"/>
        <end position="64"/>
    </location>
</feature>
<reference evidence="3" key="1">
    <citation type="submission" date="2015-11" db="EMBL/GenBank/DDBJ databases">
        <authorList>
            <person name="Varghese N."/>
        </authorList>
    </citation>
    <scope>NUCLEOTIDE SEQUENCE [LARGE SCALE GENOMIC DNA]</scope>
    <source>
        <strain evidence="3">DSM 45899</strain>
    </source>
</reference>